<evidence type="ECO:0000256" key="1">
    <source>
        <dbReference type="ARBA" id="ARBA00023015"/>
    </source>
</evidence>
<evidence type="ECO:0000256" key="3">
    <source>
        <dbReference type="ARBA" id="ARBA00023163"/>
    </source>
</evidence>
<keyword evidence="6" id="KW-1185">Reference proteome</keyword>
<proteinExistence type="predicted"/>
<comment type="caution">
    <text evidence="5">The sequence shown here is derived from an EMBL/GenBank/DDBJ whole genome shotgun (WGS) entry which is preliminary data.</text>
</comment>
<dbReference type="RefSeq" id="WP_123046428.1">
    <property type="nucleotide sequence ID" value="NZ_RDSR01000021.1"/>
</dbReference>
<evidence type="ECO:0000313" key="5">
    <source>
        <dbReference type="EMBL" id="RNE59026.1"/>
    </source>
</evidence>
<reference evidence="5 6" key="1">
    <citation type="submission" date="2018-11" db="EMBL/GenBank/DDBJ databases">
        <title>Cryobacterium sp. nov., isolated from rhizosphere soil of lettuce.</title>
        <authorList>
            <person name="Wang Y."/>
        </authorList>
    </citation>
    <scope>NUCLEOTIDE SEQUENCE [LARGE SCALE GENOMIC DNA]</scope>
    <source>
        <strain evidence="5 6">NEAU-85</strain>
    </source>
</reference>
<name>A0A3M8L0Z5_9MICO</name>
<dbReference type="SUPFAM" id="SSF46785">
    <property type="entry name" value="Winged helix' DNA-binding domain"/>
    <property type="match status" value="1"/>
</dbReference>
<dbReference type="OrthoDB" id="3460651at2"/>
<dbReference type="InterPro" id="IPR011991">
    <property type="entry name" value="ArsR-like_HTH"/>
</dbReference>
<dbReference type="Pfam" id="PF01022">
    <property type="entry name" value="HTH_5"/>
    <property type="match status" value="1"/>
</dbReference>
<organism evidence="5 6">
    <name type="scientific">Cryobacterium tepidiphilum</name>
    <dbReference type="NCBI Taxonomy" id="2486026"/>
    <lineage>
        <taxon>Bacteria</taxon>
        <taxon>Bacillati</taxon>
        <taxon>Actinomycetota</taxon>
        <taxon>Actinomycetes</taxon>
        <taxon>Micrococcales</taxon>
        <taxon>Microbacteriaceae</taxon>
        <taxon>Cryobacterium</taxon>
    </lineage>
</organism>
<dbReference type="PRINTS" id="PR00778">
    <property type="entry name" value="HTHARSR"/>
</dbReference>
<dbReference type="CDD" id="cd00090">
    <property type="entry name" value="HTH_ARSR"/>
    <property type="match status" value="1"/>
</dbReference>
<dbReference type="PANTHER" id="PTHR33154">
    <property type="entry name" value="TRANSCRIPTIONAL REGULATOR, ARSR FAMILY"/>
    <property type="match status" value="1"/>
</dbReference>
<keyword evidence="3" id="KW-0804">Transcription</keyword>
<keyword evidence="1" id="KW-0805">Transcription regulation</keyword>
<dbReference type="PANTHER" id="PTHR33154:SF33">
    <property type="entry name" value="TRANSCRIPTIONAL REPRESSOR SDPR"/>
    <property type="match status" value="1"/>
</dbReference>
<dbReference type="PROSITE" id="PS50987">
    <property type="entry name" value="HTH_ARSR_2"/>
    <property type="match status" value="1"/>
</dbReference>
<dbReference type="NCBIfam" id="NF033788">
    <property type="entry name" value="HTH_metalloreg"/>
    <property type="match status" value="1"/>
</dbReference>
<feature type="domain" description="HTH arsR-type" evidence="4">
    <location>
        <begin position="268"/>
        <end position="360"/>
    </location>
</feature>
<evidence type="ECO:0000313" key="6">
    <source>
        <dbReference type="Proteomes" id="UP000279859"/>
    </source>
</evidence>
<dbReference type="InterPro" id="IPR001845">
    <property type="entry name" value="HTH_ArsR_DNA-bd_dom"/>
</dbReference>
<gene>
    <name evidence="5" type="ORF">EEJ31_11470</name>
</gene>
<sequence>MVIALKLSQARRLDVVAGVSPLAELMACLHVMAEPDHHPESRGWADKMTSQLSDSLRTDLFRFAPLWARYRMRLFYPTSRRLGRPIDDELAELVDMDDDIFLPLAANAIRGRVVDFRSAEDVLTDRSWVTECQQRSFNRGELASSLIADPRGFRAELASVLRECCTAFFDEEWGRTSARLEASARLVNENLQDGDLLSIVESLSKMASTRGSETTVFFDKLQSASGSVDENGLLLVPSLRGWPHVMVKMDRGLPIVIHYLAQEGFAEGAAQSQDEIRRRLLTLAEPGRWELCRHLIGESITTTELAVRTKLSEPAVSRHLRVMREAGLISSQRDGRQVFHRLHPSLILHLGQDVLSAIIR</sequence>
<dbReference type="InterPro" id="IPR045981">
    <property type="entry name" value="DUF5937"/>
</dbReference>
<dbReference type="Gene3D" id="1.10.10.10">
    <property type="entry name" value="Winged helix-like DNA-binding domain superfamily/Winged helix DNA-binding domain"/>
    <property type="match status" value="1"/>
</dbReference>
<dbReference type="Pfam" id="PF19361">
    <property type="entry name" value="DUF5937"/>
    <property type="match status" value="1"/>
</dbReference>
<dbReference type="GO" id="GO:0003700">
    <property type="term" value="F:DNA-binding transcription factor activity"/>
    <property type="evidence" value="ECO:0007669"/>
    <property type="project" value="InterPro"/>
</dbReference>
<evidence type="ECO:0000256" key="2">
    <source>
        <dbReference type="ARBA" id="ARBA00023125"/>
    </source>
</evidence>
<dbReference type="InterPro" id="IPR036390">
    <property type="entry name" value="WH_DNA-bd_sf"/>
</dbReference>
<evidence type="ECO:0000259" key="4">
    <source>
        <dbReference type="PROSITE" id="PS50987"/>
    </source>
</evidence>
<protein>
    <submittedName>
        <fullName evidence="5">Transcriptional regulator</fullName>
    </submittedName>
</protein>
<accession>A0A3M8L0Z5</accession>
<keyword evidence="2" id="KW-0238">DNA-binding</keyword>
<dbReference type="InterPro" id="IPR051081">
    <property type="entry name" value="HTH_MetalResp_TranReg"/>
</dbReference>
<dbReference type="InterPro" id="IPR036388">
    <property type="entry name" value="WH-like_DNA-bd_sf"/>
</dbReference>
<dbReference type="EMBL" id="RDSR01000021">
    <property type="protein sequence ID" value="RNE59026.1"/>
    <property type="molecule type" value="Genomic_DNA"/>
</dbReference>
<dbReference type="Proteomes" id="UP000279859">
    <property type="component" value="Unassembled WGS sequence"/>
</dbReference>
<dbReference type="GO" id="GO:0003677">
    <property type="term" value="F:DNA binding"/>
    <property type="evidence" value="ECO:0007669"/>
    <property type="project" value="UniProtKB-KW"/>
</dbReference>
<dbReference type="AlphaFoldDB" id="A0A3M8L0Z5"/>
<dbReference type="SMART" id="SM00418">
    <property type="entry name" value="HTH_ARSR"/>
    <property type="match status" value="1"/>
</dbReference>